<reference evidence="2" key="1">
    <citation type="submission" date="2014-09" db="EMBL/GenBank/DDBJ databases">
        <authorList>
            <person name="Magalhaes I.L.F."/>
            <person name="Oliveira U."/>
            <person name="Santos F.R."/>
            <person name="Vidigal T.H.D.A."/>
            <person name="Brescovit A.D."/>
            <person name="Santos A.J."/>
        </authorList>
    </citation>
    <scope>NUCLEOTIDE SEQUENCE</scope>
    <source>
        <tissue evidence="2">Shoot tissue taken approximately 20 cm above the soil surface</tissue>
    </source>
</reference>
<feature type="compositionally biased region" description="Low complexity" evidence="1">
    <location>
        <begin position="47"/>
        <end position="59"/>
    </location>
</feature>
<dbReference type="EMBL" id="GBRH01197512">
    <property type="protein sequence ID" value="JAE00384.1"/>
    <property type="molecule type" value="Transcribed_RNA"/>
</dbReference>
<proteinExistence type="predicted"/>
<feature type="region of interest" description="Disordered" evidence="1">
    <location>
        <begin position="47"/>
        <end position="73"/>
    </location>
</feature>
<dbReference type="AlphaFoldDB" id="A0A0A9EMZ5"/>
<sequence length="73" mass="7770">MLVPGGQIICRRHGEAHPGGQGVRATEPQGVHPPLEAEGLAAAWRPEPRRAMPAAPGPSRRSRHCLSHPCAQI</sequence>
<evidence type="ECO:0000256" key="1">
    <source>
        <dbReference type="SAM" id="MobiDB-lite"/>
    </source>
</evidence>
<name>A0A0A9EMZ5_ARUDO</name>
<accession>A0A0A9EMZ5</accession>
<feature type="region of interest" description="Disordered" evidence="1">
    <location>
        <begin position="1"/>
        <end position="33"/>
    </location>
</feature>
<evidence type="ECO:0000313" key="2">
    <source>
        <dbReference type="EMBL" id="JAE00384.1"/>
    </source>
</evidence>
<protein>
    <submittedName>
        <fullName evidence="2">Uncharacterized protein</fullName>
    </submittedName>
</protein>
<organism evidence="2">
    <name type="scientific">Arundo donax</name>
    <name type="common">Giant reed</name>
    <name type="synonym">Donax arundinaceus</name>
    <dbReference type="NCBI Taxonomy" id="35708"/>
    <lineage>
        <taxon>Eukaryota</taxon>
        <taxon>Viridiplantae</taxon>
        <taxon>Streptophyta</taxon>
        <taxon>Embryophyta</taxon>
        <taxon>Tracheophyta</taxon>
        <taxon>Spermatophyta</taxon>
        <taxon>Magnoliopsida</taxon>
        <taxon>Liliopsida</taxon>
        <taxon>Poales</taxon>
        <taxon>Poaceae</taxon>
        <taxon>PACMAD clade</taxon>
        <taxon>Arundinoideae</taxon>
        <taxon>Arundineae</taxon>
        <taxon>Arundo</taxon>
    </lineage>
</organism>
<reference evidence="2" key="2">
    <citation type="journal article" date="2015" name="Data Brief">
        <title>Shoot transcriptome of the giant reed, Arundo donax.</title>
        <authorList>
            <person name="Barrero R.A."/>
            <person name="Guerrero F.D."/>
            <person name="Moolhuijzen P."/>
            <person name="Goolsby J.A."/>
            <person name="Tidwell J."/>
            <person name="Bellgard S.E."/>
            <person name="Bellgard M.I."/>
        </authorList>
    </citation>
    <scope>NUCLEOTIDE SEQUENCE</scope>
    <source>
        <tissue evidence="2">Shoot tissue taken approximately 20 cm above the soil surface</tissue>
    </source>
</reference>